<protein>
    <submittedName>
        <fullName evidence="1">Uncharacterized protein</fullName>
    </submittedName>
</protein>
<keyword evidence="2" id="KW-1185">Reference proteome</keyword>
<evidence type="ECO:0000313" key="1">
    <source>
        <dbReference type="EMBL" id="KZE66780.1"/>
    </source>
</evidence>
<evidence type="ECO:0000313" key="2">
    <source>
        <dbReference type="Proteomes" id="UP000076567"/>
    </source>
</evidence>
<sequence>MGKVFISKKQRKLLLSSSVINQNDFLEIKLLLEKYEILTFDALSNEEKGQTYQAVLPNLLGVAQSEWEEDGTTPVIDLGENYKSIGQACSLCGKKPLRWKCPIKNQYTKQTLVVGSECSKEFGEEMKIRFKHYMKEAAKAAKIKELNDKFPGISKVVEMWSSKLGEYPIIISEELDSRWRILGDKLTKIFNNFIDGKMKKSPILTIESLLLKRECLLKEIEIFIEMNRKKSFIAQSDLAKWLRTNGKQDVIETIKKDGGFIKWRTAHRITEANFMRDLAIKFNTVLKNIGLKIEGTGSTKAEYIFKFTDAPLSSLEFSYQYSEFVLNYGGLIFEENLDIPINIREVFDKGTLRGLHTHEKIVLELVKRIKDSSLVYKSLPYNELIFNFNNEYFLVEYKSFAERYKRIIFGDDIKSEEIINHINLSSRKMNKQSYNLHLEARQIARKEVR</sequence>
<dbReference type="RefSeq" id="WP_066240419.1">
    <property type="nucleotide sequence ID" value="NZ_LRFC01000020.1"/>
</dbReference>
<gene>
    <name evidence="1" type="ORF">AWM68_20285</name>
</gene>
<dbReference type="Proteomes" id="UP000076567">
    <property type="component" value="Unassembled WGS sequence"/>
</dbReference>
<comment type="caution">
    <text evidence="1">The sequence shown here is derived from an EMBL/GenBank/DDBJ whole genome shotgun (WGS) entry which is preliminary data.</text>
</comment>
<dbReference type="AlphaFoldDB" id="A0A163RFX6"/>
<name>A0A163RFX6_9BACL</name>
<reference evidence="2" key="1">
    <citation type="submission" date="2016-01" db="EMBL/GenBank/DDBJ databases">
        <title>Draft genome of Chromobacterium sp. F49.</title>
        <authorList>
            <person name="Hong K.W."/>
        </authorList>
    </citation>
    <scope>NUCLEOTIDE SEQUENCE [LARGE SCALE GENOMIC DNA]</scope>
    <source>
        <strain evidence="2">P7IIIA</strain>
    </source>
</reference>
<dbReference type="OrthoDB" id="1776302at2"/>
<proteinExistence type="predicted"/>
<dbReference type="EMBL" id="LRFC01000020">
    <property type="protein sequence ID" value="KZE66780.1"/>
    <property type="molecule type" value="Genomic_DNA"/>
</dbReference>
<organism evidence="1 2">
    <name type="scientific">Fictibacillus phosphorivorans</name>
    <dbReference type="NCBI Taxonomy" id="1221500"/>
    <lineage>
        <taxon>Bacteria</taxon>
        <taxon>Bacillati</taxon>
        <taxon>Bacillota</taxon>
        <taxon>Bacilli</taxon>
        <taxon>Bacillales</taxon>
        <taxon>Fictibacillaceae</taxon>
        <taxon>Fictibacillus</taxon>
    </lineage>
</organism>
<accession>A0A163RFX6</accession>